<accession>A0AAE2BX53</accession>
<evidence type="ECO:0000313" key="2">
    <source>
        <dbReference type="EMBL" id="KAK4400715.1"/>
    </source>
</evidence>
<dbReference type="EMBL" id="JACGWL010000006">
    <property type="protein sequence ID" value="KAK4400715.1"/>
    <property type="molecule type" value="Genomic_DNA"/>
</dbReference>
<dbReference type="Proteomes" id="UP001289374">
    <property type="component" value="Unassembled WGS sequence"/>
</dbReference>
<keyword evidence="3" id="KW-1185">Reference proteome</keyword>
<dbReference type="PANTHER" id="PTHR10775:SF188">
    <property type="entry name" value="TRANSPOSASE-ASSOCIATED DOMAIN-CONTAINING PROTEIN"/>
    <property type="match status" value="1"/>
</dbReference>
<gene>
    <name evidence="2" type="ORF">Sango_1177600</name>
</gene>
<comment type="caution">
    <text evidence="2">The sequence shown here is derived from an EMBL/GenBank/DDBJ whole genome shotgun (WGS) entry which is preliminary data.</text>
</comment>
<sequence>MDWMQIMVFAAARPSYLFASSHEGVPDDGTRSCPVDAGTSSYVYDGGGPHDYDESGLTDRFSNIVHAADQPLWDGLQPISIRILPSNHTLPGDYYNTKKLVKDLGLPVEKIHACKNGCMLYWKDDIDLEYCKFCGDGRYKPARGRDLHRKRSPYAVLRQMRGRYVIHPMPRRGNILTGYILILQKNCVIFDWAFAQMVLRRTVLHKQLHENDDANEDEDEDSGGDDEPDDEEHEAT</sequence>
<feature type="region of interest" description="Disordered" evidence="1">
    <location>
        <begin position="210"/>
        <end position="236"/>
    </location>
</feature>
<feature type="compositionally biased region" description="Acidic residues" evidence="1">
    <location>
        <begin position="213"/>
        <end position="236"/>
    </location>
</feature>
<reference evidence="2" key="2">
    <citation type="journal article" date="2024" name="Plant">
        <title>Genomic evolution and insights into agronomic trait innovations of Sesamum species.</title>
        <authorList>
            <person name="Miao H."/>
            <person name="Wang L."/>
            <person name="Qu L."/>
            <person name="Liu H."/>
            <person name="Sun Y."/>
            <person name="Le M."/>
            <person name="Wang Q."/>
            <person name="Wei S."/>
            <person name="Zheng Y."/>
            <person name="Lin W."/>
            <person name="Duan Y."/>
            <person name="Cao H."/>
            <person name="Xiong S."/>
            <person name="Wang X."/>
            <person name="Wei L."/>
            <person name="Li C."/>
            <person name="Ma Q."/>
            <person name="Ju M."/>
            <person name="Zhao R."/>
            <person name="Li G."/>
            <person name="Mu C."/>
            <person name="Tian Q."/>
            <person name="Mei H."/>
            <person name="Zhang T."/>
            <person name="Gao T."/>
            <person name="Zhang H."/>
        </authorList>
    </citation>
    <scope>NUCLEOTIDE SEQUENCE</scope>
    <source>
        <strain evidence="2">K16</strain>
    </source>
</reference>
<organism evidence="2 3">
    <name type="scientific">Sesamum angolense</name>
    <dbReference type="NCBI Taxonomy" id="2727404"/>
    <lineage>
        <taxon>Eukaryota</taxon>
        <taxon>Viridiplantae</taxon>
        <taxon>Streptophyta</taxon>
        <taxon>Embryophyta</taxon>
        <taxon>Tracheophyta</taxon>
        <taxon>Spermatophyta</taxon>
        <taxon>Magnoliopsida</taxon>
        <taxon>eudicotyledons</taxon>
        <taxon>Gunneridae</taxon>
        <taxon>Pentapetalae</taxon>
        <taxon>asterids</taxon>
        <taxon>lamiids</taxon>
        <taxon>Lamiales</taxon>
        <taxon>Pedaliaceae</taxon>
        <taxon>Sesamum</taxon>
    </lineage>
</organism>
<evidence type="ECO:0000256" key="1">
    <source>
        <dbReference type="SAM" id="MobiDB-lite"/>
    </source>
</evidence>
<protein>
    <submittedName>
        <fullName evidence="2">Uncharacterized protein</fullName>
    </submittedName>
</protein>
<reference evidence="2" key="1">
    <citation type="submission" date="2020-06" db="EMBL/GenBank/DDBJ databases">
        <authorList>
            <person name="Li T."/>
            <person name="Hu X."/>
            <person name="Zhang T."/>
            <person name="Song X."/>
            <person name="Zhang H."/>
            <person name="Dai N."/>
            <person name="Sheng W."/>
            <person name="Hou X."/>
            <person name="Wei L."/>
        </authorList>
    </citation>
    <scope>NUCLEOTIDE SEQUENCE</scope>
    <source>
        <strain evidence="2">K16</strain>
        <tissue evidence="2">Leaf</tissue>
    </source>
</reference>
<name>A0AAE2BX53_9LAMI</name>
<dbReference type="PANTHER" id="PTHR10775">
    <property type="entry name" value="OS08G0208400 PROTEIN"/>
    <property type="match status" value="1"/>
</dbReference>
<evidence type="ECO:0000313" key="3">
    <source>
        <dbReference type="Proteomes" id="UP001289374"/>
    </source>
</evidence>
<proteinExistence type="predicted"/>
<dbReference type="AlphaFoldDB" id="A0AAE2BX53"/>